<evidence type="ECO:0000256" key="2">
    <source>
        <dbReference type="ARBA" id="ARBA00022448"/>
    </source>
</evidence>
<dbReference type="InterPro" id="IPR001204">
    <property type="entry name" value="Phos_transporter"/>
</dbReference>
<organism evidence="7 8">
    <name type="scientific">Ktedonosporobacter rubrisoli</name>
    <dbReference type="NCBI Taxonomy" id="2509675"/>
    <lineage>
        <taxon>Bacteria</taxon>
        <taxon>Bacillati</taxon>
        <taxon>Chloroflexota</taxon>
        <taxon>Ktedonobacteria</taxon>
        <taxon>Ktedonobacterales</taxon>
        <taxon>Ktedonosporobacteraceae</taxon>
        <taxon>Ktedonosporobacter</taxon>
    </lineage>
</organism>
<proteinExistence type="predicted"/>
<comment type="subcellular location">
    <subcellularLocation>
        <location evidence="1">Membrane</location>
        <topology evidence="1">Multi-pass membrane protein</topology>
    </subcellularLocation>
</comment>
<sequence length="185" mass="19254">MFFPCSQSSHGTVPGRDSLLAAHSASTRVRLSGLHWASSGIAAFTRGLNNTPKIAALGVTFFALHGPLHTPPFWLFLLCAAAVGLGSALGGLQVTRTLAEKVTKMDHQEGFAANLATALLVGLASPLLLPVSTTHVSSGAIIGISLRKGMRGRGAVAHCTRYVPGLADYADGSRGVHVLLAVFFR</sequence>
<keyword evidence="3 6" id="KW-0812">Transmembrane</keyword>
<evidence type="ECO:0000256" key="3">
    <source>
        <dbReference type="ARBA" id="ARBA00022692"/>
    </source>
</evidence>
<dbReference type="Pfam" id="PF01384">
    <property type="entry name" value="PHO4"/>
    <property type="match status" value="1"/>
</dbReference>
<evidence type="ECO:0000256" key="6">
    <source>
        <dbReference type="SAM" id="Phobius"/>
    </source>
</evidence>
<reference evidence="7 8" key="1">
    <citation type="submission" date="2019-01" db="EMBL/GenBank/DDBJ databases">
        <title>Ktedonosporobacter rubrisoli SCAWS-G2.</title>
        <authorList>
            <person name="Huang Y."/>
            <person name="Yan B."/>
        </authorList>
    </citation>
    <scope>NUCLEOTIDE SEQUENCE [LARGE SCALE GENOMIC DNA]</scope>
    <source>
        <strain evidence="7 8">SCAWS-G2</strain>
    </source>
</reference>
<dbReference type="AlphaFoldDB" id="A0A4P6JPY5"/>
<feature type="transmembrane region" description="Helical" evidence="6">
    <location>
        <begin position="111"/>
        <end position="129"/>
    </location>
</feature>
<keyword evidence="5 6" id="KW-0472">Membrane</keyword>
<protein>
    <submittedName>
        <fullName evidence="7">Inorganic phosphate transporter</fullName>
    </submittedName>
</protein>
<accession>A0A4P6JPY5</accession>
<gene>
    <name evidence="7" type="ORF">EPA93_14930</name>
</gene>
<dbReference type="OrthoDB" id="9779554at2"/>
<keyword evidence="2" id="KW-0813">Transport</keyword>
<evidence type="ECO:0000256" key="4">
    <source>
        <dbReference type="ARBA" id="ARBA00022989"/>
    </source>
</evidence>
<feature type="transmembrane region" description="Helical" evidence="6">
    <location>
        <begin position="73"/>
        <end position="99"/>
    </location>
</feature>
<dbReference type="PANTHER" id="PTHR11101">
    <property type="entry name" value="PHOSPHATE TRANSPORTER"/>
    <property type="match status" value="1"/>
</dbReference>
<keyword evidence="8" id="KW-1185">Reference proteome</keyword>
<dbReference type="EMBL" id="CP035758">
    <property type="protein sequence ID" value="QBD77220.1"/>
    <property type="molecule type" value="Genomic_DNA"/>
</dbReference>
<dbReference type="GO" id="GO:0035435">
    <property type="term" value="P:phosphate ion transmembrane transport"/>
    <property type="evidence" value="ECO:0007669"/>
    <property type="project" value="TreeGrafter"/>
</dbReference>
<keyword evidence="4 6" id="KW-1133">Transmembrane helix</keyword>
<evidence type="ECO:0000313" key="7">
    <source>
        <dbReference type="EMBL" id="QBD77220.1"/>
    </source>
</evidence>
<evidence type="ECO:0000256" key="1">
    <source>
        <dbReference type="ARBA" id="ARBA00004141"/>
    </source>
</evidence>
<dbReference type="KEGG" id="kbs:EPA93_14930"/>
<dbReference type="PANTHER" id="PTHR11101:SF80">
    <property type="entry name" value="PHOSPHATE TRANSPORTER"/>
    <property type="match status" value="1"/>
</dbReference>
<evidence type="ECO:0000313" key="8">
    <source>
        <dbReference type="Proteomes" id="UP000290365"/>
    </source>
</evidence>
<dbReference type="GO" id="GO:0005315">
    <property type="term" value="F:phosphate transmembrane transporter activity"/>
    <property type="evidence" value="ECO:0007669"/>
    <property type="project" value="InterPro"/>
</dbReference>
<dbReference type="GO" id="GO:0016020">
    <property type="term" value="C:membrane"/>
    <property type="evidence" value="ECO:0007669"/>
    <property type="project" value="UniProtKB-SubCell"/>
</dbReference>
<name>A0A4P6JPY5_KTERU</name>
<evidence type="ECO:0000256" key="5">
    <source>
        <dbReference type="ARBA" id="ARBA00023136"/>
    </source>
</evidence>
<dbReference type="Proteomes" id="UP000290365">
    <property type="component" value="Chromosome"/>
</dbReference>